<name>A0A2H9T3I7_9ZZZZ</name>
<accession>A0A2H9T3I7</accession>
<protein>
    <submittedName>
        <fullName evidence="1">Uncharacterized protein</fullName>
    </submittedName>
</protein>
<organism evidence="1">
    <name type="scientific">invertebrate metagenome</name>
    <dbReference type="NCBI Taxonomy" id="1711999"/>
    <lineage>
        <taxon>unclassified sequences</taxon>
        <taxon>metagenomes</taxon>
        <taxon>organismal metagenomes</taxon>
    </lineage>
</organism>
<gene>
    <name evidence="1" type="ORF">CI610_03275</name>
</gene>
<comment type="caution">
    <text evidence="1">The sequence shown here is derived from an EMBL/GenBank/DDBJ whole genome shotgun (WGS) entry which is preliminary data.</text>
</comment>
<dbReference type="EMBL" id="NSIT01000372">
    <property type="protein sequence ID" value="PJE77793.1"/>
    <property type="molecule type" value="Genomic_DNA"/>
</dbReference>
<dbReference type="AlphaFoldDB" id="A0A2H9T3I7"/>
<evidence type="ECO:0000313" key="1">
    <source>
        <dbReference type="EMBL" id="PJE77793.1"/>
    </source>
</evidence>
<proteinExistence type="predicted"/>
<sequence length="125" mass="13548">MKSLHTADDERHTMTIGHPAPRGCGGRVVKVSRHFITSPPLLGCEFKTYVGQCPGSGSGGALGQEVVVPWVRKWWCPGSGSGGALGQEVVVPWARNWWYLGSGRGGALGQEVVVPWVRKWCHLDQ</sequence>
<reference evidence="1" key="1">
    <citation type="journal article" date="2017" name="Appl. Environ. Microbiol.">
        <title>Molecular characterization of an Endozoicomonas-like organism causing infection in king scallop Pecten maximus L.</title>
        <authorList>
            <person name="Cano I."/>
            <person name="van Aerle R."/>
            <person name="Ross S."/>
            <person name="Verner-Jeffreys D.W."/>
            <person name="Paley R.K."/>
            <person name="Rimmer G."/>
            <person name="Ryder D."/>
            <person name="Hooper P."/>
            <person name="Stone D."/>
            <person name="Feist S.W."/>
        </authorList>
    </citation>
    <scope>NUCLEOTIDE SEQUENCE</scope>
</reference>